<feature type="transmembrane region" description="Helical" evidence="1">
    <location>
        <begin position="20"/>
        <end position="39"/>
    </location>
</feature>
<organism evidence="2">
    <name type="scientific">Arundo donax</name>
    <name type="common">Giant reed</name>
    <name type="synonym">Donax arundinaceus</name>
    <dbReference type="NCBI Taxonomy" id="35708"/>
    <lineage>
        <taxon>Eukaryota</taxon>
        <taxon>Viridiplantae</taxon>
        <taxon>Streptophyta</taxon>
        <taxon>Embryophyta</taxon>
        <taxon>Tracheophyta</taxon>
        <taxon>Spermatophyta</taxon>
        <taxon>Magnoliopsida</taxon>
        <taxon>Liliopsida</taxon>
        <taxon>Poales</taxon>
        <taxon>Poaceae</taxon>
        <taxon>PACMAD clade</taxon>
        <taxon>Arundinoideae</taxon>
        <taxon>Arundineae</taxon>
        <taxon>Arundo</taxon>
    </lineage>
</organism>
<accession>A0A0A9BP48</accession>
<proteinExistence type="predicted"/>
<evidence type="ECO:0000313" key="2">
    <source>
        <dbReference type="EMBL" id="JAD63958.1"/>
    </source>
</evidence>
<keyword evidence="1" id="KW-0812">Transmembrane</keyword>
<evidence type="ECO:0000256" key="1">
    <source>
        <dbReference type="SAM" id="Phobius"/>
    </source>
</evidence>
<dbReference type="AlphaFoldDB" id="A0A0A9BP48"/>
<keyword evidence="1" id="KW-0472">Membrane</keyword>
<sequence>MNVIICTVLSSMIVKPESSFFESLVICYFVVLLLFKVIILP</sequence>
<reference evidence="2" key="2">
    <citation type="journal article" date="2015" name="Data Brief">
        <title>Shoot transcriptome of the giant reed, Arundo donax.</title>
        <authorList>
            <person name="Barrero R.A."/>
            <person name="Guerrero F.D."/>
            <person name="Moolhuijzen P."/>
            <person name="Goolsby J.A."/>
            <person name="Tidwell J."/>
            <person name="Bellgard S.E."/>
            <person name="Bellgard M.I."/>
        </authorList>
    </citation>
    <scope>NUCLEOTIDE SEQUENCE</scope>
    <source>
        <tissue evidence="2">Shoot tissue taken approximately 20 cm above the soil surface</tissue>
    </source>
</reference>
<reference evidence="2" key="1">
    <citation type="submission" date="2014-09" db="EMBL/GenBank/DDBJ databases">
        <authorList>
            <person name="Magalhaes I.L.F."/>
            <person name="Oliveira U."/>
            <person name="Santos F.R."/>
            <person name="Vidigal T.H.D.A."/>
            <person name="Brescovit A.D."/>
            <person name="Santos A.J."/>
        </authorList>
    </citation>
    <scope>NUCLEOTIDE SEQUENCE</scope>
    <source>
        <tissue evidence="2">Shoot tissue taken approximately 20 cm above the soil surface</tissue>
    </source>
</reference>
<protein>
    <submittedName>
        <fullName evidence="2">Uncharacterized protein</fullName>
    </submittedName>
</protein>
<name>A0A0A9BP48_ARUDO</name>
<keyword evidence="1" id="KW-1133">Transmembrane helix</keyword>
<dbReference type="EMBL" id="GBRH01233937">
    <property type="protein sequence ID" value="JAD63958.1"/>
    <property type="molecule type" value="Transcribed_RNA"/>
</dbReference>